<evidence type="ECO:0000313" key="2">
    <source>
        <dbReference type="EnsemblPlants" id="PAC:32956604.CDS.1"/>
    </source>
</evidence>
<sequence length="20" mass="2362">MLMQHQFPIQLAFAMTINKV</sequence>
<organism evidence="1">
    <name type="scientific">Physcomitrium patens</name>
    <name type="common">Spreading-leaved earth moss</name>
    <name type="synonym">Physcomitrella patens</name>
    <dbReference type="NCBI Taxonomy" id="3218"/>
    <lineage>
        <taxon>Eukaryota</taxon>
        <taxon>Viridiplantae</taxon>
        <taxon>Streptophyta</taxon>
        <taxon>Embryophyta</taxon>
        <taxon>Bryophyta</taxon>
        <taxon>Bryophytina</taxon>
        <taxon>Bryopsida</taxon>
        <taxon>Funariidae</taxon>
        <taxon>Funariales</taxon>
        <taxon>Funariaceae</taxon>
        <taxon>Physcomitrium</taxon>
    </lineage>
</organism>
<dbReference type="EMBL" id="ABEU02000011">
    <property type="protein sequence ID" value="PNR45853.1"/>
    <property type="molecule type" value="Genomic_DNA"/>
</dbReference>
<gene>
    <name evidence="1" type="ORF">PHYPA_015624</name>
</gene>
<dbReference type="Gramene" id="Pp3c11_26580V3.1">
    <property type="protein sequence ID" value="PAC:32956604.CDS.1"/>
    <property type="gene ID" value="Pp3c11_26580"/>
</dbReference>
<name>A0A2K1JWE4_PHYPA</name>
<reference evidence="1 3" key="1">
    <citation type="journal article" date="2008" name="Science">
        <title>The Physcomitrella genome reveals evolutionary insights into the conquest of land by plants.</title>
        <authorList>
            <person name="Rensing S."/>
            <person name="Lang D."/>
            <person name="Zimmer A."/>
            <person name="Terry A."/>
            <person name="Salamov A."/>
            <person name="Shapiro H."/>
            <person name="Nishiyama T."/>
            <person name="Perroud P.-F."/>
            <person name="Lindquist E."/>
            <person name="Kamisugi Y."/>
            <person name="Tanahashi T."/>
            <person name="Sakakibara K."/>
            <person name="Fujita T."/>
            <person name="Oishi K."/>
            <person name="Shin-I T."/>
            <person name="Kuroki Y."/>
            <person name="Toyoda A."/>
            <person name="Suzuki Y."/>
            <person name="Hashimoto A."/>
            <person name="Yamaguchi K."/>
            <person name="Sugano A."/>
            <person name="Kohara Y."/>
            <person name="Fujiyama A."/>
            <person name="Anterola A."/>
            <person name="Aoki S."/>
            <person name="Ashton N."/>
            <person name="Barbazuk W.B."/>
            <person name="Barker E."/>
            <person name="Bennetzen J."/>
            <person name="Bezanilla M."/>
            <person name="Blankenship R."/>
            <person name="Cho S.H."/>
            <person name="Dutcher S."/>
            <person name="Estelle M."/>
            <person name="Fawcett J.A."/>
            <person name="Gundlach H."/>
            <person name="Hanada K."/>
            <person name="Heyl A."/>
            <person name="Hicks K.A."/>
            <person name="Hugh J."/>
            <person name="Lohr M."/>
            <person name="Mayer K."/>
            <person name="Melkozernov A."/>
            <person name="Murata T."/>
            <person name="Nelson D."/>
            <person name="Pils B."/>
            <person name="Prigge M."/>
            <person name="Reiss B."/>
            <person name="Renner T."/>
            <person name="Rombauts S."/>
            <person name="Rushton P."/>
            <person name="Sanderfoot A."/>
            <person name="Schween G."/>
            <person name="Shiu S.-H."/>
            <person name="Stueber K."/>
            <person name="Theodoulou F.L."/>
            <person name="Tu H."/>
            <person name="Van de Peer Y."/>
            <person name="Verrier P.J."/>
            <person name="Waters E."/>
            <person name="Wood A."/>
            <person name="Yang L."/>
            <person name="Cove D."/>
            <person name="Cuming A."/>
            <person name="Hasebe M."/>
            <person name="Lucas S."/>
            <person name="Mishler D.B."/>
            <person name="Reski R."/>
            <person name="Grigoriev I."/>
            <person name="Quatrano R.S."/>
            <person name="Boore J.L."/>
        </authorList>
    </citation>
    <scope>NUCLEOTIDE SEQUENCE [LARGE SCALE GENOMIC DNA]</scope>
    <source>
        <strain evidence="2 3">cv. Gransden 2004</strain>
    </source>
</reference>
<dbReference type="Proteomes" id="UP000006727">
    <property type="component" value="Chromosome 11"/>
</dbReference>
<proteinExistence type="predicted"/>
<accession>A0A2K1JWE4</accession>
<protein>
    <submittedName>
        <fullName evidence="1 2">Uncharacterized protein</fullName>
    </submittedName>
</protein>
<dbReference type="AlphaFoldDB" id="A0A2K1JWE4"/>
<reference evidence="2" key="3">
    <citation type="submission" date="2020-12" db="UniProtKB">
        <authorList>
            <consortium name="EnsemblPlants"/>
        </authorList>
    </citation>
    <scope>IDENTIFICATION</scope>
</reference>
<evidence type="ECO:0000313" key="3">
    <source>
        <dbReference type="Proteomes" id="UP000006727"/>
    </source>
</evidence>
<reference evidence="1 3" key="2">
    <citation type="journal article" date="2018" name="Plant J.">
        <title>The Physcomitrella patens chromosome-scale assembly reveals moss genome structure and evolution.</title>
        <authorList>
            <person name="Lang D."/>
            <person name="Ullrich K.K."/>
            <person name="Murat F."/>
            <person name="Fuchs J."/>
            <person name="Jenkins J."/>
            <person name="Haas F.B."/>
            <person name="Piednoel M."/>
            <person name="Gundlach H."/>
            <person name="Van Bel M."/>
            <person name="Meyberg R."/>
            <person name="Vives C."/>
            <person name="Morata J."/>
            <person name="Symeonidi A."/>
            <person name="Hiss M."/>
            <person name="Muchero W."/>
            <person name="Kamisugi Y."/>
            <person name="Saleh O."/>
            <person name="Blanc G."/>
            <person name="Decker E.L."/>
            <person name="van Gessel N."/>
            <person name="Grimwood J."/>
            <person name="Hayes R.D."/>
            <person name="Graham S.W."/>
            <person name="Gunter L.E."/>
            <person name="McDaniel S.F."/>
            <person name="Hoernstein S.N.W."/>
            <person name="Larsson A."/>
            <person name="Li F.W."/>
            <person name="Perroud P.F."/>
            <person name="Phillips J."/>
            <person name="Ranjan P."/>
            <person name="Rokshar D.S."/>
            <person name="Rothfels C.J."/>
            <person name="Schneider L."/>
            <person name="Shu S."/>
            <person name="Stevenson D.W."/>
            <person name="Thummler F."/>
            <person name="Tillich M."/>
            <person name="Villarreal Aguilar J.C."/>
            <person name="Widiez T."/>
            <person name="Wong G.K."/>
            <person name="Wymore A."/>
            <person name="Zhang Y."/>
            <person name="Zimmer A.D."/>
            <person name="Quatrano R.S."/>
            <person name="Mayer K.F.X."/>
            <person name="Goodstein D."/>
            <person name="Casacuberta J.M."/>
            <person name="Vandepoele K."/>
            <person name="Reski R."/>
            <person name="Cuming A.C."/>
            <person name="Tuskan G.A."/>
            <person name="Maumus F."/>
            <person name="Salse J."/>
            <person name="Schmutz J."/>
            <person name="Rensing S.A."/>
        </authorList>
    </citation>
    <scope>NUCLEOTIDE SEQUENCE [LARGE SCALE GENOMIC DNA]</scope>
    <source>
        <strain evidence="2 3">cv. Gransden 2004</strain>
    </source>
</reference>
<evidence type="ECO:0000313" key="1">
    <source>
        <dbReference type="EMBL" id="PNR45853.1"/>
    </source>
</evidence>
<keyword evidence="3" id="KW-1185">Reference proteome</keyword>
<dbReference type="EnsemblPlants" id="Pp3c11_26580V3.1">
    <property type="protein sequence ID" value="PAC:32956604.CDS.1"/>
    <property type="gene ID" value="Pp3c11_26580"/>
</dbReference>